<evidence type="ECO:0000256" key="1">
    <source>
        <dbReference type="SAM" id="Phobius"/>
    </source>
</evidence>
<dbReference type="InterPro" id="IPR021401">
    <property type="entry name" value="DUF3040"/>
</dbReference>
<evidence type="ECO:0000313" key="2">
    <source>
        <dbReference type="EMBL" id="MFD1048849.1"/>
    </source>
</evidence>
<dbReference type="EMBL" id="JBHTIS010001829">
    <property type="protein sequence ID" value="MFD1048849.1"/>
    <property type="molecule type" value="Genomic_DNA"/>
</dbReference>
<dbReference type="Proteomes" id="UP001597045">
    <property type="component" value="Unassembled WGS sequence"/>
</dbReference>
<sequence>MFTPHERRQLRLIEEWFETDDPELATTLRNGPVRKPSRWPQMMVLSLACLLFGLGVATGAFVLIFTGMVAGATFAGMVVYRRNKLK</sequence>
<keyword evidence="3" id="KW-1185">Reference proteome</keyword>
<feature type="transmembrane region" description="Helical" evidence="1">
    <location>
        <begin position="39"/>
        <end position="56"/>
    </location>
</feature>
<accession>A0ABW3MI27</accession>
<reference evidence="3" key="1">
    <citation type="journal article" date="2019" name="Int. J. Syst. Evol. Microbiol.">
        <title>The Global Catalogue of Microorganisms (GCM) 10K type strain sequencing project: providing services to taxonomists for standard genome sequencing and annotation.</title>
        <authorList>
            <consortium name="The Broad Institute Genomics Platform"/>
            <consortium name="The Broad Institute Genome Sequencing Center for Infectious Disease"/>
            <person name="Wu L."/>
            <person name="Ma J."/>
        </authorList>
    </citation>
    <scope>NUCLEOTIDE SEQUENCE [LARGE SCALE GENOMIC DNA]</scope>
    <source>
        <strain evidence="3">JCM 31486</strain>
    </source>
</reference>
<comment type="caution">
    <text evidence="2">The sequence shown here is derived from an EMBL/GenBank/DDBJ whole genome shotgun (WGS) entry which is preliminary data.</text>
</comment>
<protein>
    <submittedName>
        <fullName evidence="2">DUF3040 domain-containing protein</fullName>
    </submittedName>
</protein>
<evidence type="ECO:0000313" key="3">
    <source>
        <dbReference type="Proteomes" id="UP001597045"/>
    </source>
</evidence>
<keyword evidence="1" id="KW-0472">Membrane</keyword>
<proteinExistence type="predicted"/>
<keyword evidence="1" id="KW-0812">Transmembrane</keyword>
<dbReference type="Pfam" id="PF11239">
    <property type="entry name" value="DUF3040"/>
    <property type="match status" value="1"/>
</dbReference>
<keyword evidence="1" id="KW-1133">Transmembrane helix</keyword>
<gene>
    <name evidence="2" type="ORF">ACFQ1S_26595</name>
</gene>
<name>A0ABW3MI27_9PSEU</name>
<organism evidence="2 3">
    <name type="scientific">Kibdelosporangium lantanae</name>
    <dbReference type="NCBI Taxonomy" id="1497396"/>
    <lineage>
        <taxon>Bacteria</taxon>
        <taxon>Bacillati</taxon>
        <taxon>Actinomycetota</taxon>
        <taxon>Actinomycetes</taxon>
        <taxon>Pseudonocardiales</taxon>
        <taxon>Pseudonocardiaceae</taxon>
        <taxon>Kibdelosporangium</taxon>
    </lineage>
</organism>